<dbReference type="Proteomes" id="UP000289340">
    <property type="component" value="Chromosome 12"/>
</dbReference>
<keyword evidence="6" id="KW-1185">Reference proteome</keyword>
<feature type="domain" description="Phospholipid/glycerol acyltransferase" evidence="4">
    <location>
        <begin position="208"/>
        <end position="318"/>
    </location>
</feature>
<feature type="transmembrane region" description="Helical" evidence="3">
    <location>
        <begin position="238"/>
        <end position="256"/>
    </location>
</feature>
<dbReference type="InterPro" id="IPR002123">
    <property type="entry name" value="Plipid/glycerol_acylTrfase"/>
</dbReference>
<evidence type="ECO:0000313" key="6">
    <source>
        <dbReference type="Proteomes" id="UP000289340"/>
    </source>
</evidence>
<dbReference type="AlphaFoldDB" id="A0A445HR56"/>
<evidence type="ECO:0000259" key="4">
    <source>
        <dbReference type="SMART" id="SM00563"/>
    </source>
</evidence>
<feature type="transmembrane region" description="Helical" evidence="3">
    <location>
        <begin position="142"/>
        <end position="167"/>
    </location>
</feature>
<comment type="caution">
    <text evidence="5">The sequence shown here is derived from an EMBL/GenBank/DDBJ whole genome shotgun (WGS) entry which is preliminary data.</text>
</comment>
<keyword evidence="3" id="KW-1133">Transmembrane helix</keyword>
<dbReference type="SUPFAM" id="SSF69593">
    <property type="entry name" value="Glycerol-3-phosphate (1)-acyltransferase"/>
    <property type="match status" value="2"/>
</dbReference>
<dbReference type="GO" id="GO:0006654">
    <property type="term" value="P:phosphatidic acid biosynthetic process"/>
    <property type="evidence" value="ECO:0007669"/>
    <property type="project" value="TreeGrafter"/>
</dbReference>
<evidence type="ECO:0000256" key="3">
    <source>
        <dbReference type="SAM" id="Phobius"/>
    </source>
</evidence>
<protein>
    <submittedName>
        <fullName evidence="5">1-acyl-sn-glycerol-3-phosphate acyltransferase 1, chloroplastic isoform A</fullName>
    </submittedName>
</protein>
<keyword evidence="1 5" id="KW-0808">Transferase</keyword>
<dbReference type="EMBL" id="QZWG01000012">
    <property type="protein sequence ID" value="RZB76154.1"/>
    <property type="molecule type" value="Genomic_DNA"/>
</dbReference>
<feature type="transmembrane region" description="Helical" evidence="3">
    <location>
        <begin position="24"/>
        <end position="47"/>
    </location>
</feature>
<organism evidence="5 6">
    <name type="scientific">Glycine soja</name>
    <name type="common">Wild soybean</name>
    <dbReference type="NCBI Taxonomy" id="3848"/>
    <lineage>
        <taxon>Eukaryota</taxon>
        <taxon>Viridiplantae</taxon>
        <taxon>Streptophyta</taxon>
        <taxon>Embryophyta</taxon>
        <taxon>Tracheophyta</taxon>
        <taxon>Spermatophyta</taxon>
        <taxon>Magnoliopsida</taxon>
        <taxon>eudicotyledons</taxon>
        <taxon>Gunneridae</taxon>
        <taxon>Pentapetalae</taxon>
        <taxon>rosids</taxon>
        <taxon>fabids</taxon>
        <taxon>Fabales</taxon>
        <taxon>Fabaceae</taxon>
        <taxon>Papilionoideae</taxon>
        <taxon>50 kb inversion clade</taxon>
        <taxon>NPAAA clade</taxon>
        <taxon>indigoferoid/millettioid clade</taxon>
        <taxon>Phaseoleae</taxon>
        <taxon>Glycine</taxon>
        <taxon>Glycine subgen. Soja</taxon>
    </lineage>
</organism>
<dbReference type="GO" id="GO:0003841">
    <property type="term" value="F:1-acylglycerol-3-phosphate O-acyltransferase activity"/>
    <property type="evidence" value="ECO:0007669"/>
    <property type="project" value="TreeGrafter"/>
</dbReference>
<keyword evidence="3" id="KW-0472">Membrane</keyword>
<evidence type="ECO:0000256" key="2">
    <source>
        <dbReference type="ARBA" id="ARBA00023315"/>
    </source>
</evidence>
<dbReference type="SMART" id="SM00563">
    <property type="entry name" value="PlsC"/>
    <property type="match status" value="1"/>
</dbReference>
<dbReference type="CDD" id="cd07989">
    <property type="entry name" value="LPLAT_AGPAT-like"/>
    <property type="match status" value="1"/>
</dbReference>
<sequence>MEVTPLSSPSPIHGLHLRHKEARFLAVASTLYVILHHSFLYLFMLYFDGIPFILQLRTHRGTTTYKHPILRTSHNAPQCSLRAISKKHENVAWLSVSPKLHVQNKFPRDVVVRSELTAAGSAGDGYFLPELKVESKVRGVCFYVVTAFCAIFLFMMMLVGHPSVLLFDRYRRKFHHFIAKVWATLTVAPFYKIKFEGLENLPPPDTPAVYVSNHQSFLDIYTLLTLGRSFKFISKTGIFLFPIIGWAMFLLGIIPLKRMDSRSQLDCLKRCMDLIKKGASVFFFPEGTRSKDGRLGTFKDCECIFVLCVISVFNIIFYSFINWCSIILVRPAESKRGGSVASEFIISAQLRKLLEDQYLGYFVEDLLQLNIKRKLHTLKPQSQLQGMQFPWDIEPNISDLPAFVGSYGWQNGDSIFSTTMRPLKSSISMGGSKLGPTIVSSSVTVSSKRAAIWMEEKIQKFELGYPEMHITKNFFEVQNLLGKISCGQSIFSIGDFCLLGHQVYYCIKGAFSVAAKTNAPVVPITLIGTGQIMPAGKEGIVNIGSVKVVIHKPIVGKDPDMLCKEARKTIASVLTQS</sequence>
<reference evidence="5 6" key="1">
    <citation type="submission" date="2018-09" db="EMBL/GenBank/DDBJ databases">
        <title>A high-quality reference genome of wild soybean provides a powerful tool to mine soybean genomes.</title>
        <authorList>
            <person name="Xie M."/>
            <person name="Chung C.Y.L."/>
            <person name="Li M.-W."/>
            <person name="Wong F.-L."/>
            <person name="Chan T.-F."/>
            <person name="Lam H.-M."/>
        </authorList>
    </citation>
    <scope>NUCLEOTIDE SEQUENCE [LARGE SCALE GENOMIC DNA]</scope>
    <source>
        <strain evidence="6">cv. W05</strain>
        <tissue evidence="5">Hypocotyl of etiolated seedlings</tissue>
    </source>
</reference>
<keyword evidence="3" id="KW-0812">Transmembrane</keyword>
<name>A0A445HR56_GLYSO</name>
<evidence type="ECO:0000256" key="1">
    <source>
        <dbReference type="ARBA" id="ARBA00022679"/>
    </source>
</evidence>
<feature type="transmembrane region" description="Helical" evidence="3">
    <location>
        <begin position="304"/>
        <end position="329"/>
    </location>
</feature>
<dbReference type="Pfam" id="PF01553">
    <property type="entry name" value="Acyltransferase"/>
    <property type="match status" value="1"/>
</dbReference>
<accession>A0A445HR56</accession>
<gene>
    <name evidence="5" type="ORF">D0Y65_034597</name>
</gene>
<keyword evidence="2 5" id="KW-0012">Acyltransferase</keyword>
<dbReference type="PANTHER" id="PTHR10434:SF60">
    <property type="entry name" value="1-ACYL-SN-GLYCEROL-3-PHOSPHATE ACYLTRANSFERASE LPAT1, CHLOROPLASTIC"/>
    <property type="match status" value="1"/>
</dbReference>
<dbReference type="PANTHER" id="PTHR10434">
    <property type="entry name" value="1-ACYL-SN-GLYCEROL-3-PHOSPHATE ACYLTRANSFERASE"/>
    <property type="match status" value="1"/>
</dbReference>
<evidence type="ECO:0000313" key="5">
    <source>
        <dbReference type="EMBL" id="RZB76154.1"/>
    </source>
</evidence>
<proteinExistence type="predicted"/>